<evidence type="ECO:0000259" key="5">
    <source>
        <dbReference type="Pfam" id="PF00389"/>
    </source>
</evidence>
<dbReference type="GO" id="GO:0030267">
    <property type="term" value="F:glyoxylate reductase (NADPH) activity"/>
    <property type="evidence" value="ECO:0007669"/>
    <property type="project" value="TreeGrafter"/>
</dbReference>
<protein>
    <submittedName>
        <fullName evidence="7">Phosphoglycerate dehydrogenase</fullName>
    </submittedName>
</protein>
<dbReference type="InterPro" id="IPR036291">
    <property type="entry name" value="NAD(P)-bd_dom_sf"/>
</dbReference>
<dbReference type="InterPro" id="IPR006140">
    <property type="entry name" value="D-isomer_DH_NAD-bd"/>
</dbReference>
<dbReference type="PANTHER" id="PTHR10996">
    <property type="entry name" value="2-HYDROXYACID DEHYDROGENASE-RELATED"/>
    <property type="match status" value="1"/>
</dbReference>
<dbReference type="RefSeq" id="WP_182166053.1">
    <property type="nucleotide sequence ID" value="NZ_JACFXV010000054.1"/>
</dbReference>
<dbReference type="SUPFAM" id="SSF51735">
    <property type="entry name" value="NAD(P)-binding Rossmann-fold domains"/>
    <property type="match status" value="1"/>
</dbReference>
<feature type="domain" description="D-isomer specific 2-hydroxyacid dehydrogenase NAD-binding" evidence="6">
    <location>
        <begin position="116"/>
        <end position="289"/>
    </location>
</feature>
<dbReference type="FunFam" id="3.40.50.720:FF:000203">
    <property type="entry name" value="D-3-phosphoglycerate dehydrogenase (SerA)"/>
    <property type="match status" value="1"/>
</dbReference>
<dbReference type="SUPFAM" id="SSF52283">
    <property type="entry name" value="Formate/glycerate dehydrogenase catalytic domain-like"/>
    <property type="match status" value="1"/>
</dbReference>
<dbReference type="GO" id="GO:0005829">
    <property type="term" value="C:cytosol"/>
    <property type="evidence" value="ECO:0007669"/>
    <property type="project" value="TreeGrafter"/>
</dbReference>
<evidence type="ECO:0000313" key="7">
    <source>
        <dbReference type="EMBL" id="MBA5778050.1"/>
    </source>
</evidence>
<dbReference type="GO" id="GO:0051287">
    <property type="term" value="F:NAD binding"/>
    <property type="evidence" value="ECO:0007669"/>
    <property type="project" value="InterPro"/>
</dbReference>
<reference evidence="7 8" key="1">
    <citation type="submission" date="2020-07" db="EMBL/GenBank/DDBJ databases">
        <title>Stappia sp., F7233, whole genome shotgun sequencing project.</title>
        <authorList>
            <person name="Jiang S."/>
            <person name="Liu Z.W."/>
            <person name="Du Z.J."/>
        </authorList>
    </citation>
    <scope>NUCLEOTIDE SEQUENCE [LARGE SCALE GENOMIC DNA]</scope>
    <source>
        <strain evidence="7 8">F7233</strain>
    </source>
</reference>
<name>A0A839AE29_9HYPH</name>
<organism evidence="7 8">
    <name type="scientific">Stappia albiluteola</name>
    <dbReference type="NCBI Taxonomy" id="2758565"/>
    <lineage>
        <taxon>Bacteria</taxon>
        <taxon>Pseudomonadati</taxon>
        <taxon>Pseudomonadota</taxon>
        <taxon>Alphaproteobacteria</taxon>
        <taxon>Hyphomicrobiales</taxon>
        <taxon>Stappiaceae</taxon>
        <taxon>Stappia</taxon>
    </lineage>
</organism>
<dbReference type="EMBL" id="JACFXV010000054">
    <property type="protein sequence ID" value="MBA5778050.1"/>
    <property type="molecule type" value="Genomic_DNA"/>
</dbReference>
<accession>A0A839AE29</accession>
<dbReference type="CDD" id="cd12172">
    <property type="entry name" value="PGDH_like_2"/>
    <property type="match status" value="1"/>
</dbReference>
<feature type="domain" description="D-isomer specific 2-hydroxyacid dehydrogenase catalytic" evidence="5">
    <location>
        <begin position="26"/>
        <end position="305"/>
    </location>
</feature>
<evidence type="ECO:0000256" key="2">
    <source>
        <dbReference type="ARBA" id="ARBA00023002"/>
    </source>
</evidence>
<comment type="caution">
    <text evidence="7">The sequence shown here is derived from an EMBL/GenBank/DDBJ whole genome shotgun (WGS) entry which is preliminary data.</text>
</comment>
<dbReference type="InterPro" id="IPR050223">
    <property type="entry name" value="D-isomer_2-hydroxyacid_DH"/>
</dbReference>
<dbReference type="InterPro" id="IPR006139">
    <property type="entry name" value="D-isomer_2_OHA_DH_cat_dom"/>
</dbReference>
<evidence type="ECO:0000256" key="1">
    <source>
        <dbReference type="ARBA" id="ARBA00005854"/>
    </source>
</evidence>
<dbReference type="AlphaFoldDB" id="A0A839AE29"/>
<dbReference type="Pfam" id="PF00389">
    <property type="entry name" value="2-Hacid_dh"/>
    <property type="match status" value="1"/>
</dbReference>
<evidence type="ECO:0000256" key="4">
    <source>
        <dbReference type="RuleBase" id="RU003719"/>
    </source>
</evidence>
<evidence type="ECO:0000313" key="8">
    <source>
        <dbReference type="Proteomes" id="UP000541109"/>
    </source>
</evidence>
<dbReference type="PROSITE" id="PS00671">
    <property type="entry name" value="D_2_HYDROXYACID_DH_3"/>
    <property type="match status" value="1"/>
</dbReference>
<evidence type="ECO:0000259" key="6">
    <source>
        <dbReference type="Pfam" id="PF02826"/>
    </source>
</evidence>
<dbReference type="InterPro" id="IPR029753">
    <property type="entry name" value="D-isomer_DH_CS"/>
</dbReference>
<comment type="similarity">
    <text evidence="1 4">Belongs to the D-isomer specific 2-hydroxyacid dehydrogenase family.</text>
</comment>
<dbReference type="Gene3D" id="3.40.50.720">
    <property type="entry name" value="NAD(P)-binding Rossmann-like Domain"/>
    <property type="match status" value="2"/>
</dbReference>
<dbReference type="PANTHER" id="PTHR10996:SF283">
    <property type="entry name" value="GLYOXYLATE_HYDROXYPYRUVATE REDUCTASE B"/>
    <property type="match status" value="1"/>
</dbReference>
<dbReference type="Pfam" id="PF02826">
    <property type="entry name" value="2-Hacid_dh_C"/>
    <property type="match status" value="1"/>
</dbReference>
<proteinExistence type="inferred from homology"/>
<sequence>MSSVLVTCGHLIRHFSKFATVFEAHGVSVTIPEIKGQQLGAEEMLVAIRGHSVVIAGDDFIDRATLVAGKADGLKAVVKWGIGTDSIDKSAAKELGIPVYNTPGVFSEEVADLAMGYVIALARDFLRIHESVKAGGWLKVEGTTLSGKVAGVIGLGGIGRAVCRRLNACGMRVIGSDPATISDDGMREACATQVSFPELLERSDFIVVTCALTESSRHLLNADAFGAMKEGVRLVNVARGPIIDEAALVQALRSGRVSSAALDVFEDEPLSPQNSLREFENLIFGSHNGSNTADAVHKVNSLTVNLALDILGLSGQAPRIEPLVPAQ</sequence>
<keyword evidence="2 4" id="KW-0560">Oxidoreductase</keyword>
<keyword evidence="8" id="KW-1185">Reference proteome</keyword>
<keyword evidence="3" id="KW-0520">NAD</keyword>
<dbReference type="GO" id="GO:0016618">
    <property type="term" value="F:hydroxypyruvate reductase [NAD(P)H] activity"/>
    <property type="evidence" value="ECO:0007669"/>
    <property type="project" value="TreeGrafter"/>
</dbReference>
<dbReference type="Proteomes" id="UP000541109">
    <property type="component" value="Unassembled WGS sequence"/>
</dbReference>
<gene>
    <name evidence="7" type="ORF">H2509_13050</name>
</gene>
<evidence type="ECO:0000256" key="3">
    <source>
        <dbReference type="ARBA" id="ARBA00023027"/>
    </source>
</evidence>